<feature type="transmembrane region" description="Helical" evidence="7">
    <location>
        <begin position="303"/>
        <end position="323"/>
    </location>
</feature>
<dbReference type="AlphaFoldDB" id="A0A6J6NYQ2"/>
<keyword evidence="2" id="KW-1003">Cell membrane</keyword>
<feature type="transmembrane region" description="Helical" evidence="7">
    <location>
        <begin position="92"/>
        <end position="113"/>
    </location>
</feature>
<dbReference type="GO" id="GO:0016758">
    <property type="term" value="F:hexosyltransferase activity"/>
    <property type="evidence" value="ECO:0007669"/>
    <property type="project" value="InterPro"/>
</dbReference>
<feature type="transmembrane region" description="Helical" evidence="7">
    <location>
        <begin position="275"/>
        <end position="296"/>
    </location>
</feature>
<feature type="transmembrane region" description="Helical" evidence="7">
    <location>
        <begin position="329"/>
        <end position="347"/>
    </location>
</feature>
<proteinExistence type="predicted"/>
<reference evidence="8" key="1">
    <citation type="submission" date="2020-05" db="EMBL/GenBank/DDBJ databases">
        <authorList>
            <person name="Chiriac C."/>
            <person name="Salcher M."/>
            <person name="Ghai R."/>
            <person name="Kavagutti S V."/>
        </authorList>
    </citation>
    <scope>NUCLEOTIDE SEQUENCE</scope>
</reference>
<feature type="transmembrane region" description="Helical" evidence="7">
    <location>
        <begin position="12"/>
        <end position="32"/>
    </location>
</feature>
<keyword evidence="6 7" id="KW-0472">Membrane</keyword>
<evidence type="ECO:0000256" key="4">
    <source>
        <dbReference type="ARBA" id="ARBA00022692"/>
    </source>
</evidence>
<feature type="transmembrane region" description="Helical" evidence="7">
    <location>
        <begin position="354"/>
        <end position="372"/>
    </location>
</feature>
<name>A0A6J6NYQ2_9ZZZZ</name>
<evidence type="ECO:0000256" key="1">
    <source>
        <dbReference type="ARBA" id="ARBA00004651"/>
    </source>
</evidence>
<evidence type="ECO:0000256" key="3">
    <source>
        <dbReference type="ARBA" id="ARBA00022679"/>
    </source>
</evidence>
<keyword evidence="3" id="KW-0808">Transferase</keyword>
<evidence type="ECO:0000313" key="8">
    <source>
        <dbReference type="EMBL" id="CAB4689855.1"/>
    </source>
</evidence>
<organism evidence="8">
    <name type="scientific">freshwater metagenome</name>
    <dbReference type="NCBI Taxonomy" id="449393"/>
    <lineage>
        <taxon>unclassified sequences</taxon>
        <taxon>metagenomes</taxon>
        <taxon>ecological metagenomes</taxon>
    </lineage>
</organism>
<gene>
    <name evidence="8" type="ORF">UFOPK2370_00881</name>
</gene>
<comment type="subcellular location">
    <subcellularLocation>
        <location evidence="1">Cell membrane</location>
        <topology evidence="1">Multi-pass membrane protein</topology>
    </subcellularLocation>
</comment>
<accession>A0A6J6NYQ2</accession>
<evidence type="ECO:0000256" key="5">
    <source>
        <dbReference type="ARBA" id="ARBA00022989"/>
    </source>
</evidence>
<keyword evidence="4 7" id="KW-0812">Transmembrane</keyword>
<dbReference type="GO" id="GO:0005886">
    <property type="term" value="C:plasma membrane"/>
    <property type="evidence" value="ECO:0007669"/>
    <property type="project" value="UniProtKB-SubCell"/>
</dbReference>
<dbReference type="EMBL" id="CAEZXK010000022">
    <property type="protein sequence ID" value="CAB4689855.1"/>
    <property type="molecule type" value="Genomic_DNA"/>
</dbReference>
<evidence type="ECO:0000256" key="2">
    <source>
        <dbReference type="ARBA" id="ARBA00022475"/>
    </source>
</evidence>
<feature type="transmembrane region" description="Helical" evidence="7">
    <location>
        <begin position="378"/>
        <end position="402"/>
    </location>
</feature>
<protein>
    <submittedName>
        <fullName evidence="8">Unannotated protein</fullName>
    </submittedName>
</protein>
<dbReference type="InterPro" id="IPR018584">
    <property type="entry name" value="GT87"/>
</dbReference>
<feature type="transmembrane region" description="Helical" evidence="7">
    <location>
        <begin position="125"/>
        <end position="144"/>
    </location>
</feature>
<feature type="transmembrane region" description="Helical" evidence="7">
    <location>
        <begin position="198"/>
        <end position="218"/>
    </location>
</feature>
<dbReference type="Pfam" id="PF09594">
    <property type="entry name" value="GT87"/>
    <property type="match status" value="1"/>
</dbReference>
<feature type="transmembrane region" description="Helical" evidence="7">
    <location>
        <begin position="164"/>
        <end position="186"/>
    </location>
</feature>
<evidence type="ECO:0000256" key="6">
    <source>
        <dbReference type="ARBA" id="ARBA00023136"/>
    </source>
</evidence>
<keyword evidence="5 7" id="KW-1133">Transmembrane helix</keyword>
<evidence type="ECO:0000256" key="7">
    <source>
        <dbReference type="SAM" id="Phobius"/>
    </source>
</evidence>
<sequence length="417" mass="45642">MTDLVQSAKRKPFESIWLLLIVGLFAHLWLIYTGLRSPSTPMGDILFAYQPWVQFMIDSQKLLGVNVDWVYPYPAMIPMWASALINPNDFQAGWLTIITALNLLLVAMIANFGKQNSETPLRFSAAWFWIFFLVVLGPVSISRVDSFSVVIALLGVMALVNRKLNASTAWFAVGAAIKIWPAALLVSAMATSKYRLRILLAAATTAAVIVVVGFLLGANMSMFSFLTNQSDRGIQIESPIAGFFLWAGVLDLSNNEIYYDTVMLTFQVAGDGANLVASLMTAAMAVAIAITAFLAWRAARAGASYRVIMPIAVLTATLDLIVFNKVGSPQFVTWLAVPVILGILFSAQKWRLPLFSVIAIALLTNLVYPVFYQDLLQLNPAALALVTVRNLCYIALLVWANIRLSALAKVDKSLPAI</sequence>